<dbReference type="OrthoDB" id="3791653at2759"/>
<name>A0A9P4I0Z4_9PEZI</name>
<accession>A0A9P4I0Z4</accession>
<reference evidence="1" key="1">
    <citation type="journal article" date="2020" name="Stud. Mycol.">
        <title>101 Dothideomycetes genomes: a test case for predicting lifestyles and emergence of pathogens.</title>
        <authorList>
            <person name="Haridas S."/>
            <person name="Albert R."/>
            <person name="Binder M."/>
            <person name="Bloem J."/>
            <person name="Labutti K."/>
            <person name="Salamov A."/>
            <person name="Andreopoulos B."/>
            <person name="Baker S."/>
            <person name="Barry K."/>
            <person name="Bills G."/>
            <person name="Bluhm B."/>
            <person name="Cannon C."/>
            <person name="Castanera R."/>
            <person name="Culley D."/>
            <person name="Daum C."/>
            <person name="Ezra D."/>
            <person name="Gonzalez J."/>
            <person name="Henrissat B."/>
            <person name="Kuo A."/>
            <person name="Liang C."/>
            <person name="Lipzen A."/>
            <person name="Lutzoni F."/>
            <person name="Magnuson J."/>
            <person name="Mondo S."/>
            <person name="Nolan M."/>
            <person name="Ohm R."/>
            <person name="Pangilinan J."/>
            <person name="Park H.-J."/>
            <person name="Ramirez L."/>
            <person name="Alfaro M."/>
            <person name="Sun H."/>
            <person name="Tritt A."/>
            <person name="Yoshinaga Y."/>
            <person name="Zwiers L.-H."/>
            <person name="Turgeon B."/>
            <person name="Goodwin S."/>
            <person name="Spatafora J."/>
            <person name="Crous P."/>
            <person name="Grigoriev I."/>
        </authorList>
    </citation>
    <scope>NUCLEOTIDE SEQUENCE</scope>
    <source>
        <strain evidence="1">CBS 121410</strain>
    </source>
</reference>
<dbReference type="Proteomes" id="UP000799776">
    <property type="component" value="Unassembled WGS sequence"/>
</dbReference>
<keyword evidence="2" id="KW-1185">Reference proteome</keyword>
<evidence type="ECO:0000313" key="1">
    <source>
        <dbReference type="EMBL" id="KAF2090765.1"/>
    </source>
</evidence>
<dbReference type="EMBL" id="ML978712">
    <property type="protein sequence ID" value="KAF2090765.1"/>
    <property type="molecule type" value="Genomic_DNA"/>
</dbReference>
<sequence length="64" mass="7153">MQAVFNSDDIKGSFFLISLPDTIDYIINNLSTKDITSFLAIEPKMLDLALKYSLNTCDYSSLIA</sequence>
<evidence type="ECO:0000313" key="2">
    <source>
        <dbReference type="Proteomes" id="UP000799776"/>
    </source>
</evidence>
<organism evidence="1 2">
    <name type="scientific">Saccharata proteae CBS 121410</name>
    <dbReference type="NCBI Taxonomy" id="1314787"/>
    <lineage>
        <taxon>Eukaryota</taxon>
        <taxon>Fungi</taxon>
        <taxon>Dikarya</taxon>
        <taxon>Ascomycota</taxon>
        <taxon>Pezizomycotina</taxon>
        <taxon>Dothideomycetes</taxon>
        <taxon>Dothideomycetes incertae sedis</taxon>
        <taxon>Botryosphaeriales</taxon>
        <taxon>Saccharataceae</taxon>
        <taxon>Saccharata</taxon>
    </lineage>
</organism>
<gene>
    <name evidence="1" type="ORF">K490DRAFT_34431</name>
</gene>
<comment type="caution">
    <text evidence="1">The sequence shown here is derived from an EMBL/GenBank/DDBJ whole genome shotgun (WGS) entry which is preliminary data.</text>
</comment>
<dbReference type="AlphaFoldDB" id="A0A9P4I0Z4"/>
<protein>
    <submittedName>
        <fullName evidence="1">Uncharacterized protein</fullName>
    </submittedName>
</protein>
<proteinExistence type="predicted"/>